<evidence type="ECO:0000313" key="4">
    <source>
        <dbReference type="EMBL" id="KIO78646.1"/>
    </source>
</evidence>
<dbReference type="EMBL" id="JXRA01000008">
    <property type="protein sequence ID" value="KIO78646.1"/>
    <property type="molecule type" value="Genomic_DNA"/>
</dbReference>
<dbReference type="Pfam" id="PF06280">
    <property type="entry name" value="fn3_5"/>
    <property type="match status" value="1"/>
</dbReference>
<evidence type="ECO:0000256" key="1">
    <source>
        <dbReference type="ARBA" id="ARBA00011073"/>
    </source>
</evidence>
<dbReference type="GO" id="GO:0016020">
    <property type="term" value="C:membrane"/>
    <property type="evidence" value="ECO:0007669"/>
    <property type="project" value="InterPro"/>
</dbReference>
<comment type="caution">
    <text evidence="4">The sequence shown here is derived from an EMBL/GenBank/DDBJ whole genome shotgun (WGS) entry which is preliminary data.</text>
</comment>
<dbReference type="GO" id="GO:0004252">
    <property type="term" value="F:serine-type endopeptidase activity"/>
    <property type="evidence" value="ECO:0007669"/>
    <property type="project" value="InterPro"/>
</dbReference>
<dbReference type="InterPro" id="IPR010435">
    <property type="entry name" value="C5a/SBT2-like_Fn3"/>
</dbReference>
<protein>
    <recommendedName>
        <fullName evidence="3">C5a peptidase/Subtilisin-like protease SBT2-like Fn3-like domain-containing protein</fullName>
    </recommendedName>
</protein>
<organism evidence="4 5">
    <name type="scientific">Pedobacter lusitanus</name>
    <dbReference type="NCBI Taxonomy" id="1503925"/>
    <lineage>
        <taxon>Bacteria</taxon>
        <taxon>Pseudomonadati</taxon>
        <taxon>Bacteroidota</taxon>
        <taxon>Sphingobacteriia</taxon>
        <taxon>Sphingobacteriales</taxon>
        <taxon>Sphingobacteriaceae</taxon>
        <taxon>Pedobacter</taxon>
    </lineage>
</organism>
<dbReference type="STRING" id="1503925.TH53_02575"/>
<sequence>MDKAFLFLLPEFFFSGNPGETVSQTVTFGNTSKTTLSFITRIQDWDRDSVGTKIYYDSNTKPLSNAKWITLSSNAVSVQPGENKQVIVSLTIPPDAKQLTHSMLFFYTGKRTGSTAEKCSQNWS</sequence>
<keyword evidence="2" id="KW-0732">Signal</keyword>
<dbReference type="Proteomes" id="UP000032049">
    <property type="component" value="Unassembled WGS sequence"/>
</dbReference>
<feature type="domain" description="C5a peptidase/Subtilisin-like protease SBT2-like Fn3-like" evidence="3">
    <location>
        <begin position="19"/>
        <end position="100"/>
    </location>
</feature>
<evidence type="ECO:0000256" key="2">
    <source>
        <dbReference type="ARBA" id="ARBA00022729"/>
    </source>
</evidence>
<evidence type="ECO:0000259" key="3">
    <source>
        <dbReference type="Pfam" id="PF06280"/>
    </source>
</evidence>
<name>A0A0D0GVZ0_9SPHI</name>
<comment type="similarity">
    <text evidence="1">Belongs to the peptidase S8 family.</text>
</comment>
<dbReference type="AlphaFoldDB" id="A0A0D0GVZ0"/>
<gene>
    <name evidence="4" type="ORF">TH53_02575</name>
</gene>
<reference evidence="4 5" key="1">
    <citation type="submission" date="2015-01" db="EMBL/GenBank/DDBJ databases">
        <title>Draft genome sequence of Pedobacter sp. NL19 isolated from sludge of an effluent treatment pond in an abandoned uranium mine.</title>
        <authorList>
            <person name="Santos T."/>
            <person name="Caetano T."/>
            <person name="Covas C."/>
            <person name="Cruz A."/>
            <person name="Mendo S."/>
        </authorList>
    </citation>
    <scope>NUCLEOTIDE SEQUENCE [LARGE SCALE GENOMIC DNA]</scope>
    <source>
        <strain evidence="4 5">NL19</strain>
    </source>
</reference>
<proteinExistence type="inferred from homology"/>
<evidence type="ECO:0000313" key="5">
    <source>
        <dbReference type="Proteomes" id="UP000032049"/>
    </source>
</evidence>
<accession>A0A0D0GVZ0</accession>
<dbReference type="RefSeq" id="WP_041878082.1">
    <property type="nucleotide sequence ID" value="NZ_JXRA01000008.1"/>
</dbReference>
<dbReference type="OrthoDB" id="700613at2"/>
<keyword evidence="5" id="KW-1185">Reference proteome</keyword>
<dbReference type="Gene3D" id="2.60.40.10">
    <property type="entry name" value="Immunoglobulins"/>
    <property type="match status" value="1"/>
</dbReference>
<dbReference type="InterPro" id="IPR013783">
    <property type="entry name" value="Ig-like_fold"/>
</dbReference>